<keyword evidence="1" id="KW-0812">Transmembrane</keyword>
<protein>
    <submittedName>
        <fullName evidence="2">Uncharacterized protein</fullName>
    </submittedName>
</protein>
<dbReference type="EMBL" id="JBHRUG010000049">
    <property type="protein sequence ID" value="MFC3286226.1"/>
    <property type="molecule type" value="Genomic_DNA"/>
</dbReference>
<feature type="transmembrane region" description="Helical" evidence="1">
    <location>
        <begin position="119"/>
        <end position="139"/>
    </location>
</feature>
<name>A0ABV7LVC6_9GAMM</name>
<feature type="transmembrane region" description="Helical" evidence="1">
    <location>
        <begin position="41"/>
        <end position="63"/>
    </location>
</feature>
<feature type="transmembrane region" description="Helical" evidence="1">
    <location>
        <begin position="311"/>
        <end position="330"/>
    </location>
</feature>
<feature type="transmembrane region" description="Helical" evidence="1">
    <location>
        <begin position="191"/>
        <end position="210"/>
    </location>
</feature>
<dbReference type="RefSeq" id="WP_386777086.1">
    <property type="nucleotide sequence ID" value="NZ_JBHRUG010000049.1"/>
</dbReference>
<feature type="transmembrane region" description="Helical" evidence="1">
    <location>
        <begin position="222"/>
        <end position="241"/>
    </location>
</feature>
<evidence type="ECO:0000256" key="1">
    <source>
        <dbReference type="SAM" id="Phobius"/>
    </source>
</evidence>
<keyword evidence="1" id="KW-0472">Membrane</keyword>
<evidence type="ECO:0000313" key="2">
    <source>
        <dbReference type="EMBL" id="MFC3286226.1"/>
    </source>
</evidence>
<keyword evidence="1" id="KW-1133">Transmembrane helix</keyword>
<reference evidence="3" key="1">
    <citation type="journal article" date="2019" name="Int. J. Syst. Evol. Microbiol.">
        <title>The Global Catalogue of Microorganisms (GCM) 10K type strain sequencing project: providing services to taxonomists for standard genome sequencing and annotation.</title>
        <authorList>
            <consortium name="The Broad Institute Genomics Platform"/>
            <consortium name="The Broad Institute Genome Sequencing Center for Infectious Disease"/>
            <person name="Wu L."/>
            <person name="Ma J."/>
        </authorList>
    </citation>
    <scope>NUCLEOTIDE SEQUENCE [LARGE SCALE GENOMIC DNA]</scope>
    <source>
        <strain evidence="3">CECT 7698</strain>
    </source>
</reference>
<comment type="caution">
    <text evidence="2">The sequence shown here is derived from an EMBL/GenBank/DDBJ whole genome shotgun (WGS) entry which is preliminary data.</text>
</comment>
<accession>A0ABV7LVC6</accession>
<keyword evidence="3" id="KW-1185">Reference proteome</keyword>
<proteinExistence type="predicted"/>
<sequence length="387" mass="44374">MKLNYHKLIIFVVLILYFVAPKSMTINYIGDFKEIPGHLGPWYIERLLLLGVCLAYICISFCYGKFNHKEMSVFFFLSSIAVIQFLDGNPVAFYAVIGSSAAYALLKSHNELNFTKREITIIVLLILCYPLQYVFYRLGTRTTASFLDANISGYYLFLCYIVLRNASNFWIRSILPGLMMIAGVMSLSRNFILAIFLFELFNFSLIRIKLYQVDTKYRLLKASHLTVVTTFLVLMTSVYLVSQPYEKATGSTERLTNLQDGSNYKRALANTLMLERIFEKGDFLLYGNGTEKDSVEAPRPHNAFFRAIHRYGLPLALACFPIFFMVIDGFRLGNYGAVLGLFSYYSILNDFITGTELLLLVIMLTIMRKLQMARQENVAYNFHSACR</sequence>
<feature type="transmembrane region" description="Helical" evidence="1">
    <location>
        <begin position="151"/>
        <end position="171"/>
    </location>
</feature>
<evidence type="ECO:0000313" key="3">
    <source>
        <dbReference type="Proteomes" id="UP001595579"/>
    </source>
</evidence>
<feature type="transmembrane region" description="Helical" evidence="1">
    <location>
        <begin position="342"/>
        <end position="366"/>
    </location>
</feature>
<feature type="transmembrane region" description="Helical" evidence="1">
    <location>
        <begin position="70"/>
        <end position="86"/>
    </location>
</feature>
<dbReference type="Proteomes" id="UP001595579">
    <property type="component" value="Unassembled WGS sequence"/>
</dbReference>
<gene>
    <name evidence="2" type="ORF">ACFOEV_21715</name>
</gene>
<feature type="transmembrane region" description="Helical" evidence="1">
    <location>
        <begin position="92"/>
        <end position="107"/>
    </location>
</feature>
<organism evidence="2 3">
    <name type="scientific">Litchfieldella rifensis</name>
    <dbReference type="NCBI Taxonomy" id="762643"/>
    <lineage>
        <taxon>Bacteria</taxon>
        <taxon>Pseudomonadati</taxon>
        <taxon>Pseudomonadota</taxon>
        <taxon>Gammaproteobacteria</taxon>
        <taxon>Oceanospirillales</taxon>
        <taxon>Halomonadaceae</taxon>
        <taxon>Litchfieldella</taxon>
    </lineage>
</organism>